<accession>A0A381W8Z8</accession>
<dbReference type="SUPFAM" id="SSF53850">
    <property type="entry name" value="Periplasmic binding protein-like II"/>
    <property type="match status" value="1"/>
</dbReference>
<protein>
    <recommendedName>
        <fullName evidence="2">TAXI family TRAP transporter solute-binding subunit</fullName>
    </recommendedName>
</protein>
<evidence type="ECO:0008006" key="2">
    <source>
        <dbReference type="Google" id="ProtNLM"/>
    </source>
</evidence>
<proteinExistence type="predicted"/>
<dbReference type="PANTHER" id="PTHR42941">
    <property type="entry name" value="SLL1037 PROTEIN"/>
    <property type="match status" value="1"/>
</dbReference>
<dbReference type="Gene3D" id="3.40.190.10">
    <property type="entry name" value="Periplasmic binding protein-like II"/>
    <property type="match status" value="2"/>
</dbReference>
<organism evidence="1">
    <name type="scientific">marine metagenome</name>
    <dbReference type="NCBI Taxonomy" id="408172"/>
    <lineage>
        <taxon>unclassified sequences</taxon>
        <taxon>metagenomes</taxon>
        <taxon>ecological metagenomes</taxon>
    </lineage>
</organism>
<dbReference type="NCBIfam" id="TIGR02122">
    <property type="entry name" value="TRAP_TAXI"/>
    <property type="match status" value="1"/>
</dbReference>
<dbReference type="PANTHER" id="PTHR42941:SF1">
    <property type="entry name" value="SLL1037 PROTEIN"/>
    <property type="match status" value="1"/>
</dbReference>
<reference evidence="1" key="1">
    <citation type="submission" date="2018-05" db="EMBL/GenBank/DDBJ databases">
        <authorList>
            <person name="Lanie J.A."/>
            <person name="Ng W.-L."/>
            <person name="Kazmierczak K.M."/>
            <person name="Andrzejewski T.M."/>
            <person name="Davidsen T.M."/>
            <person name="Wayne K.J."/>
            <person name="Tettelin H."/>
            <person name="Glass J.I."/>
            <person name="Rusch D."/>
            <person name="Podicherti R."/>
            <person name="Tsui H.-C.T."/>
            <person name="Winkler M.E."/>
        </authorList>
    </citation>
    <scope>NUCLEOTIDE SEQUENCE</scope>
</reference>
<gene>
    <name evidence="1" type="ORF">METZ01_LOCUS101883</name>
</gene>
<name>A0A381W8Z8_9ZZZZ</name>
<dbReference type="AlphaFoldDB" id="A0A381W8Z8"/>
<sequence length="365" mass="39058">MAFLKDENACLRQIIPISVLRNSQLKRKIGGIEMKKTLTAGVAVIMLAAFPAAAQTYNLTLSGASPGGLWSRIGGGIDAAIAKAYPGSTVTYQTSSGGLANIPLVSRGKVPMGLATDGELNAAVKGAKPFKKAIDNVRILFRVYTPASRFQQSFFAVTKSFADKHGIKSFGDIVSKKLPIRIAINRRGNMDADVGEAAMTLLGASRANIKSWGGQVVHAASKEIVSLVSDRRLDVVNFGISFNHPRVREIAKNVSPVLLSYGQNVASKVADQFGGEVCAVKPGEYKWTPNGAKSVCIGAVIVANANMDTKLAYNITKAMVEQIETFKNKSHRLIKKTATSKVLSQKGNAPHHPGAIKYYKEKGLM</sequence>
<dbReference type="Pfam" id="PF16868">
    <property type="entry name" value="NMT1_3"/>
    <property type="match status" value="1"/>
</dbReference>
<evidence type="ECO:0000313" key="1">
    <source>
        <dbReference type="EMBL" id="SVA49029.1"/>
    </source>
</evidence>
<dbReference type="InterPro" id="IPR011852">
    <property type="entry name" value="TRAP_TAXI"/>
</dbReference>
<dbReference type="EMBL" id="UINC01011075">
    <property type="protein sequence ID" value="SVA49029.1"/>
    <property type="molecule type" value="Genomic_DNA"/>
</dbReference>